<dbReference type="RefSeq" id="XP_014261863.1">
    <property type="nucleotide sequence ID" value="XM_014406377.2"/>
</dbReference>
<keyword evidence="3" id="KW-1185">Reference proteome</keyword>
<proteinExistence type="predicted"/>
<dbReference type="EnsemblMetazoa" id="XM_014406377.2">
    <property type="protein sequence ID" value="XP_014261863.1"/>
    <property type="gene ID" value="LOC106673967"/>
</dbReference>
<feature type="compositionally biased region" description="Basic and acidic residues" evidence="1">
    <location>
        <begin position="240"/>
        <end position="263"/>
    </location>
</feature>
<evidence type="ECO:0000313" key="2">
    <source>
        <dbReference type="EnsemblMetazoa" id="XP_014261863.1"/>
    </source>
</evidence>
<dbReference type="GeneID" id="106673967"/>
<dbReference type="KEGG" id="clec:106673967"/>
<feature type="compositionally biased region" description="Basic and acidic residues" evidence="1">
    <location>
        <begin position="449"/>
        <end position="491"/>
    </location>
</feature>
<dbReference type="OMA" id="CASERRM"/>
<dbReference type="OrthoDB" id="7663415at2759"/>
<evidence type="ECO:0000313" key="3">
    <source>
        <dbReference type="Proteomes" id="UP000494040"/>
    </source>
</evidence>
<name>A0A8I6SCN2_CIMLE</name>
<dbReference type="AlphaFoldDB" id="A0A8I6SCN2"/>
<evidence type="ECO:0000256" key="1">
    <source>
        <dbReference type="SAM" id="MobiDB-lite"/>
    </source>
</evidence>
<accession>A0A8I6SCN2</accession>
<feature type="compositionally biased region" description="Polar residues" evidence="1">
    <location>
        <begin position="426"/>
        <end position="437"/>
    </location>
</feature>
<feature type="compositionally biased region" description="Pro residues" evidence="1">
    <location>
        <begin position="287"/>
        <end position="298"/>
    </location>
</feature>
<feature type="compositionally biased region" description="Polar residues" evidence="1">
    <location>
        <begin position="110"/>
        <end position="119"/>
    </location>
</feature>
<protein>
    <submittedName>
        <fullName evidence="2">Uncharacterized protein</fullName>
    </submittedName>
</protein>
<dbReference type="Proteomes" id="UP000494040">
    <property type="component" value="Unassembled WGS sequence"/>
</dbReference>
<feature type="region of interest" description="Disordered" evidence="1">
    <location>
        <begin position="209"/>
        <end position="311"/>
    </location>
</feature>
<feature type="compositionally biased region" description="Basic residues" evidence="1">
    <location>
        <begin position="227"/>
        <end position="239"/>
    </location>
</feature>
<sequence length="538" mass="60155">MMVRERGRCVRQLSLEGPVRGPLRRQASEDLRPGPLKIAWAAEPQLQIQQPSNNVEIVAKKCGQPKPAVVKPPRSPFLPDQNTVLFSRQQLTERLRSSWKKKNGRHNLNIFLNQNQSVDSDTDLTDPRPRTPDSSDDELSDKELAVTSRTPEPTLPPQAEREKLCASERRMNFRNAGRQKVVESLCPTPEPRVKPPLQRMMSAPVRAPVKKLVRAPSVDNQRVKCAPSKKKLKPPPRRKPKEENGEEEKTQRKGVRRGVERGEVITMVSLVSPAESDSDEPVCMHLPPTPNPTPPPPSPKEEPKPPPPPPPIICLRKPLKAVTFRPAGLIQTNGTQFQTNYTLKRTPVVNQTNSPPPQRSCPNGAGFVRPPVQRQGTVQPRTPVPQQAQTIAQTAQQSPILQRQPTPPVLQTAPQAAPRAHHPLIHQTTVIRRNSPTIAPPLIQPVVKIEPKQTNKNPEPKSAEVPPDKKEGKGEENVEVQPEKKTVPDFKNQKEKECWDLFKKMSDRGVPVSFETVLRGLLTPTEYRMRKAALLSVC</sequence>
<reference evidence="2" key="1">
    <citation type="submission" date="2022-01" db="UniProtKB">
        <authorList>
            <consortium name="EnsemblMetazoa"/>
        </authorList>
    </citation>
    <scope>IDENTIFICATION</scope>
</reference>
<organism evidence="2 3">
    <name type="scientific">Cimex lectularius</name>
    <name type="common">Bed bug</name>
    <name type="synonym">Acanthia lectularia</name>
    <dbReference type="NCBI Taxonomy" id="79782"/>
    <lineage>
        <taxon>Eukaryota</taxon>
        <taxon>Metazoa</taxon>
        <taxon>Ecdysozoa</taxon>
        <taxon>Arthropoda</taxon>
        <taxon>Hexapoda</taxon>
        <taxon>Insecta</taxon>
        <taxon>Pterygota</taxon>
        <taxon>Neoptera</taxon>
        <taxon>Paraneoptera</taxon>
        <taxon>Hemiptera</taxon>
        <taxon>Heteroptera</taxon>
        <taxon>Panheteroptera</taxon>
        <taxon>Cimicomorpha</taxon>
        <taxon>Cimicidae</taxon>
        <taxon>Cimex</taxon>
    </lineage>
</organism>
<feature type="region of interest" description="Disordered" evidence="1">
    <location>
        <begin position="106"/>
        <end position="162"/>
    </location>
</feature>
<feature type="region of interest" description="Disordered" evidence="1">
    <location>
        <begin position="391"/>
        <end position="491"/>
    </location>
</feature>